<evidence type="ECO:0000256" key="2">
    <source>
        <dbReference type="ARBA" id="ARBA00001936"/>
    </source>
</evidence>
<comment type="similarity">
    <text evidence="4">Belongs to the peptidase M24B family.</text>
</comment>
<sequence length="465" mass="52488">MAIELEDILKGKYPAKEHARRVAQWIEENGGDGKGIVYLEGQKEKMIEDNDGPVPFRQRRPFFYLTGCQLADCYFTYDIAEDKSTLFIPPIDPEDVIWSGLPVMPEEAMKKYDVDAVLPSTEVAPMLASKENASKTVYAMSGDNQVSDKITFMSFSTKNFSLLRPAVETTRVIKDDFEIAMLRHANRISTVAHIALMKAAATSSNEREMEALFLKSCMERGLHEQAYHPIMASGTAAATLHYVHNDRPMNSDTGKLNLLVDAGAEYRCYAADITRTFPISGSFSKESRQIYNLVLRMQKECIERLKAGVLWDSVHEHAHRVAIAGLLDLGILKGDAEEIFKARTSVAFFPHGLGHYLGMDTHDTGGNPNYADEDKMFRYLRVRGKLPAGSVITVEPGVYFCRFIIEPYLEDPEQKRYIDEKVLERYWEVGGVRIEDDVLVTETGYEDLTDTPKEPEELEKIVKGE</sequence>
<gene>
    <name evidence="13" type="ORF">K402DRAFT_330720</name>
</gene>
<evidence type="ECO:0000313" key="13">
    <source>
        <dbReference type="EMBL" id="KAF1987451.1"/>
    </source>
</evidence>
<evidence type="ECO:0000256" key="1">
    <source>
        <dbReference type="ARBA" id="ARBA00001424"/>
    </source>
</evidence>
<dbReference type="OrthoDB" id="10261878at2759"/>
<dbReference type="InterPro" id="IPR052433">
    <property type="entry name" value="X-Pro_dipept-like"/>
</dbReference>
<dbReference type="InterPro" id="IPR007865">
    <property type="entry name" value="Aminopep_P_N"/>
</dbReference>
<evidence type="ECO:0000256" key="11">
    <source>
        <dbReference type="ARBA" id="ARBA00030849"/>
    </source>
</evidence>
<proteinExistence type="inferred from homology"/>
<dbReference type="EMBL" id="ML977152">
    <property type="protein sequence ID" value="KAF1987451.1"/>
    <property type="molecule type" value="Genomic_DNA"/>
</dbReference>
<dbReference type="EC" id="3.4.11.9" evidence="5"/>
<protein>
    <recommendedName>
        <fullName evidence="5">Xaa-Pro aminopeptidase</fullName>
        <ecNumber evidence="5">3.4.11.9</ecNumber>
    </recommendedName>
    <alternativeName>
        <fullName evidence="11">Aminoacylproline aminopeptidase</fullName>
    </alternativeName>
</protein>
<evidence type="ECO:0000256" key="7">
    <source>
        <dbReference type="ARBA" id="ARBA00022723"/>
    </source>
</evidence>
<evidence type="ECO:0000256" key="9">
    <source>
        <dbReference type="ARBA" id="ARBA00023049"/>
    </source>
</evidence>
<keyword evidence="14" id="KW-1185">Reference proteome</keyword>
<reference evidence="13" key="1">
    <citation type="journal article" date="2020" name="Stud. Mycol.">
        <title>101 Dothideomycetes genomes: a test case for predicting lifestyles and emergence of pathogens.</title>
        <authorList>
            <person name="Haridas S."/>
            <person name="Albert R."/>
            <person name="Binder M."/>
            <person name="Bloem J."/>
            <person name="Labutti K."/>
            <person name="Salamov A."/>
            <person name="Andreopoulos B."/>
            <person name="Baker S."/>
            <person name="Barry K."/>
            <person name="Bills G."/>
            <person name="Bluhm B."/>
            <person name="Cannon C."/>
            <person name="Castanera R."/>
            <person name="Culley D."/>
            <person name="Daum C."/>
            <person name="Ezra D."/>
            <person name="Gonzalez J."/>
            <person name="Henrissat B."/>
            <person name="Kuo A."/>
            <person name="Liang C."/>
            <person name="Lipzen A."/>
            <person name="Lutzoni F."/>
            <person name="Magnuson J."/>
            <person name="Mondo S."/>
            <person name="Nolan M."/>
            <person name="Ohm R."/>
            <person name="Pangilinan J."/>
            <person name="Park H.-J."/>
            <person name="Ramirez L."/>
            <person name="Alfaro M."/>
            <person name="Sun H."/>
            <person name="Tritt A."/>
            <person name="Yoshinaga Y."/>
            <person name="Zwiers L.-H."/>
            <person name="Turgeon B."/>
            <person name="Goodwin S."/>
            <person name="Spatafora J."/>
            <person name="Crous P."/>
            <person name="Grigoriev I."/>
        </authorList>
    </citation>
    <scope>NUCLEOTIDE SEQUENCE</scope>
    <source>
        <strain evidence="13">CBS 113979</strain>
    </source>
</reference>
<dbReference type="Pfam" id="PF00557">
    <property type="entry name" value="Peptidase_M24"/>
    <property type="match status" value="1"/>
</dbReference>
<dbReference type="GO" id="GO:0006508">
    <property type="term" value="P:proteolysis"/>
    <property type="evidence" value="ECO:0007669"/>
    <property type="project" value="TreeGrafter"/>
</dbReference>
<accession>A0A6G1H2L6</accession>
<evidence type="ECO:0000256" key="5">
    <source>
        <dbReference type="ARBA" id="ARBA00012574"/>
    </source>
</evidence>
<keyword evidence="8" id="KW-0378">Hydrolase</keyword>
<dbReference type="SUPFAM" id="SSF53092">
    <property type="entry name" value="Creatinase/prolidase N-terminal domain"/>
    <property type="match status" value="1"/>
</dbReference>
<name>A0A6G1H2L6_9PEZI</name>
<keyword evidence="6 13" id="KW-0031">Aminopeptidase</keyword>
<keyword evidence="7" id="KW-0479">Metal-binding</keyword>
<dbReference type="PANTHER" id="PTHR43226:SF1">
    <property type="entry name" value="XAA-PRO DIPEPTIDASE"/>
    <property type="match status" value="1"/>
</dbReference>
<keyword evidence="10" id="KW-0464">Manganese</keyword>
<evidence type="ECO:0000256" key="8">
    <source>
        <dbReference type="ARBA" id="ARBA00022801"/>
    </source>
</evidence>
<evidence type="ECO:0000256" key="10">
    <source>
        <dbReference type="ARBA" id="ARBA00023211"/>
    </source>
</evidence>
<dbReference type="Proteomes" id="UP000800041">
    <property type="component" value="Unassembled WGS sequence"/>
</dbReference>
<dbReference type="PANTHER" id="PTHR43226">
    <property type="entry name" value="XAA-PRO AMINOPEPTIDASE 3"/>
    <property type="match status" value="1"/>
</dbReference>
<evidence type="ECO:0000256" key="6">
    <source>
        <dbReference type="ARBA" id="ARBA00022438"/>
    </source>
</evidence>
<comment type="cofactor">
    <cofactor evidence="2">
        <name>Mn(2+)</name>
        <dbReference type="ChEBI" id="CHEBI:29035"/>
    </cofactor>
</comment>
<evidence type="ECO:0000259" key="12">
    <source>
        <dbReference type="SMART" id="SM01011"/>
    </source>
</evidence>
<dbReference type="Gene3D" id="3.40.350.10">
    <property type="entry name" value="Creatinase/prolidase N-terminal domain"/>
    <property type="match status" value="1"/>
</dbReference>
<comment type="catalytic activity">
    <reaction evidence="1">
        <text>Release of any N-terminal amino acid, including proline, that is linked to proline, even from a dipeptide or tripeptide.</text>
        <dbReference type="EC" id="3.4.11.9"/>
    </reaction>
</comment>
<dbReference type="SMART" id="SM01011">
    <property type="entry name" value="AMP_N"/>
    <property type="match status" value="1"/>
</dbReference>
<dbReference type="SUPFAM" id="SSF55920">
    <property type="entry name" value="Creatinase/aminopeptidase"/>
    <property type="match status" value="1"/>
</dbReference>
<feature type="domain" description="Aminopeptidase P N-terminal" evidence="12">
    <location>
        <begin position="13"/>
        <end position="147"/>
    </location>
</feature>
<evidence type="ECO:0000256" key="4">
    <source>
        <dbReference type="ARBA" id="ARBA00008766"/>
    </source>
</evidence>
<dbReference type="InterPro" id="IPR000994">
    <property type="entry name" value="Pept_M24"/>
</dbReference>
<evidence type="ECO:0000313" key="14">
    <source>
        <dbReference type="Proteomes" id="UP000800041"/>
    </source>
</evidence>
<dbReference type="Pfam" id="PF05195">
    <property type="entry name" value="AMP_N"/>
    <property type="match status" value="1"/>
</dbReference>
<keyword evidence="9" id="KW-0482">Metalloprotease</keyword>
<dbReference type="AlphaFoldDB" id="A0A6G1H2L6"/>
<dbReference type="GO" id="GO:0070006">
    <property type="term" value="F:metalloaminopeptidase activity"/>
    <property type="evidence" value="ECO:0007669"/>
    <property type="project" value="InterPro"/>
</dbReference>
<keyword evidence="6 13" id="KW-0645">Protease</keyword>
<organism evidence="13 14">
    <name type="scientific">Aulographum hederae CBS 113979</name>
    <dbReference type="NCBI Taxonomy" id="1176131"/>
    <lineage>
        <taxon>Eukaryota</taxon>
        <taxon>Fungi</taxon>
        <taxon>Dikarya</taxon>
        <taxon>Ascomycota</taxon>
        <taxon>Pezizomycotina</taxon>
        <taxon>Dothideomycetes</taxon>
        <taxon>Pleosporomycetidae</taxon>
        <taxon>Aulographales</taxon>
        <taxon>Aulographaceae</taxon>
    </lineage>
</organism>
<dbReference type="InterPro" id="IPR029149">
    <property type="entry name" value="Creatin/AminoP/Spt16_N"/>
</dbReference>
<dbReference type="FunFam" id="3.90.230.10:FF:000002">
    <property type="entry name" value="Xaa-Pro aminopeptidase 3"/>
    <property type="match status" value="1"/>
</dbReference>
<dbReference type="Gene3D" id="3.90.230.10">
    <property type="entry name" value="Creatinase/methionine aminopeptidase superfamily"/>
    <property type="match status" value="1"/>
</dbReference>
<dbReference type="InterPro" id="IPR036005">
    <property type="entry name" value="Creatinase/aminopeptidase-like"/>
</dbReference>
<dbReference type="GO" id="GO:0030145">
    <property type="term" value="F:manganese ion binding"/>
    <property type="evidence" value="ECO:0007669"/>
    <property type="project" value="InterPro"/>
</dbReference>
<comment type="function">
    <text evidence="3">Catalyzes the removal of a penultimate prolyl residue from the N-termini of peptides.</text>
</comment>
<evidence type="ECO:0000256" key="3">
    <source>
        <dbReference type="ARBA" id="ARBA00002443"/>
    </source>
</evidence>
<dbReference type="CDD" id="cd01087">
    <property type="entry name" value="Prolidase"/>
    <property type="match status" value="1"/>
</dbReference>